<proteinExistence type="predicted"/>
<evidence type="ECO:0000313" key="4">
    <source>
        <dbReference type="Proteomes" id="UP001558474"/>
    </source>
</evidence>
<organism evidence="3 4">
    <name type="scientific">Mycolicibacterium porcinum</name>
    <dbReference type="NCBI Taxonomy" id="39693"/>
    <lineage>
        <taxon>Bacteria</taxon>
        <taxon>Bacillati</taxon>
        <taxon>Actinomycetota</taxon>
        <taxon>Actinomycetes</taxon>
        <taxon>Mycobacteriales</taxon>
        <taxon>Mycobacteriaceae</taxon>
        <taxon>Mycolicibacterium</taxon>
    </lineage>
</organism>
<dbReference type="PROSITE" id="PS51674">
    <property type="entry name" value="4FE4S_WBL"/>
    <property type="match status" value="1"/>
</dbReference>
<feature type="region of interest" description="Disordered" evidence="1">
    <location>
        <begin position="103"/>
        <end position="126"/>
    </location>
</feature>
<name>A0ABV3VME6_9MYCO</name>
<comment type="caution">
    <text evidence="3">The sequence shown here is derived from an EMBL/GenBank/DDBJ whole genome shotgun (WGS) entry which is preliminary data.</text>
</comment>
<feature type="region of interest" description="Disordered" evidence="1">
    <location>
        <begin position="23"/>
        <end position="43"/>
    </location>
</feature>
<accession>A0ABV3VME6</accession>
<feature type="compositionally biased region" description="Basic and acidic residues" evidence="1">
    <location>
        <begin position="33"/>
        <end position="43"/>
    </location>
</feature>
<protein>
    <recommendedName>
        <fullName evidence="2">4Fe-4S Wbl-type domain-containing protein</fullName>
    </recommendedName>
</protein>
<dbReference type="Proteomes" id="UP001558474">
    <property type="component" value="Unassembled WGS sequence"/>
</dbReference>
<sequence length="202" mass="21840">MNRTLESLIDVLGSIPPLPGAACRGRPNVFDPPEGRVDPDDEQARRDRAVTICRNECPAFAGCAAWLANLEARDRPHGVVAGQWIEPPNRVVLSTAQAAAAEREQRERRAAAATERATRPKRPPNPIREEIIAPATAWLTDYLAVRGGSAPRADVMKSARAARISVRTLHAAVGRAQVVSARTHGRAHTWQLPTTTAEGETA</sequence>
<keyword evidence="4" id="KW-1185">Reference proteome</keyword>
<evidence type="ECO:0000256" key="1">
    <source>
        <dbReference type="SAM" id="MobiDB-lite"/>
    </source>
</evidence>
<feature type="domain" description="4Fe-4S Wbl-type" evidence="2">
    <location>
        <begin position="22"/>
        <end position="90"/>
    </location>
</feature>
<dbReference type="RefSeq" id="WP_368574078.1">
    <property type="nucleotide sequence ID" value="NZ_JBDLOU010000078.1"/>
</dbReference>
<dbReference type="EMBL" id="JBDLOU010000078">
    <property type="protein sequence ID" value="MEX3741805.1"/>
    <property type="molecule type" value="Genomic_DNA"/>
</dbReference>
<dbReference type="InterPro" id="IPR034768">
    <property type="entry name" value="4FE4S_WBL"/>
</dbReference>
<evidence type="ECO:0000259" key="2">
    <source>
        <dbReference type="PROSITE" id="PS51674"/>
    </source>
</evidence>
<evidence type="ECO:0000313" key="3">
    <source>
        <dbReference type="EMBL" id="MEX3741805.1"/>
    </source>
</evidence>
<reference evidence="3 4" key="1">
    <citation type="submission" date="2024-04" db="EMBL/GenBank/DDBJ databases">
        <title>Genomic Markers of Mycobacteria.</title>
        <authorList>
            <person name="Soliman M.S."/>
            <person name="Elkholy A."/>
            <person name="Soliman N.S."/>
            <person name="Abbas A."/>
            <person name="Khayrat S."/>
            <person name="Shawky S."/>
        </authorList>
    </citation>
    <scope>NUCLEOTIDE SEQUENCE [LARGE SCALE GENOMIC DNA]</scope>
    <source>
        <strain evidence="3 4">Egy-CU-AM5</strain>
    </source>
</reference>
<gene>
    <name evidence="3" type="ORF">ABFW12_26600</name>
</gene>